<reference evidence="7 8" key="1">
    <citation type="submission" date="2014-05" db="EMBL/GenBank/DDBJ databases">
        <authorList>
            <person name="Daugherty S.C."/>
            <person name="Tallon L.J."/>
            <person name="Sadzewicz L."/>
            <person name="Kilian M."/>
            <person name="Tettelin H."/>
        </authorList>
    </citation>
    <scope>NUCLEOTIDE SEQUENCE [LARGE SCALE GENOMIC DNA]</scope>
    <source>
        <strain evidence="7 8">SK578</strain>
    </source>
</reference>
<dbReference type="InterPro" id="IPR051313">
    <property type="entry name" value="Bact_iron-sidero_bind"/>
</dbReference>
<dbReference type="PANTHER" id="PTHR30532:SF28">
    <property type="entry name" value="PETROBACTIN-BINDING PROTEIN YCLQ"/>
    <property type="match status" value="1"/>
</dbReference>
<evidence type="ECO:0000259" key="6">
    <source>
        <dbReference type="PROSITE" id="PS50983"/>
    </source>
</evidence>
<organism evidence="7 8">
    <name type="scientific">Streptococcus mitis</name>
    <dbReference type="NCBI Taxonomy" id="28037"/>
    <lineage>
        <taxon>Bacteria</taxon>
        <taxon>Bacillati</taxon>
        <taxon>Bacillota</taxon>
        <taxon>Bacilli</taxon>
        <taxon>Lactobacillales</taxon>
        <taxon>Streptococcaceae</taxon>
        <taxon>Streptococcus</taxon>
        <taxon>Streptococcus mitis group</taxon>
    </lineage>
</organism>
<gene>
    <name evidence="7" type="primary">ceuE</name>
    <name evidence="7" type="ORF">SK578_0350</name>
</gene>
<sequence>MKTSLKLYFTALVASFLLLLGACSTNTNSSTSKSETSSSAPTEVTIKSSLDEVKLSKVPEKIVTFDLGAADTIRALGFEKNIVGMPTKTVPAYLKDLAGKVNNVGSMVEPDLEALAALEPDLIIASPRTQKFVDKFKEIAPTVLFQASKDDYWTSTKANIESLASAFGETGTQKAKEELAKLDKSIQEVATKNESSDKKALAILLNEGKMAAFGAQSRFSFLYQTLKFKPTDTKFEDSRHGQEVSFESVKEINPDILFVINRTLAIGGDNSSNDGVLENALIAETPAAKNGKIIQLTPDLWYLSGGGLESTKLMIEDAQKALK</sequence>
<dbReference type="AlphaFoldDB" id="A0A081QVL2"/>
<dbReference type="PATRIC" id="fig|28037.93.peg.337"/>
<dbReference type="FunFam" id="3.40.50.1980:FF:000012">
    <property type="entry name" value="Iron ABC transporter substrate-binding protein"/>
    <property type="match status" value="1"/>
</dbReference>
<protein>
    <submittedName>
        <fullName evidence="7">Enterochelin uptake periplasmic binding protein</fullName>
    </submittedName>
</protein>
<evidence type="ECO:0000256" key="4">
    <source>
        <dbReference type="ARBA" id="ARBA00022729"/>
    </source>
</evidence>
<evidence type="ECO:0000256" key="5">
    <source>
        <dbReference type="SAM" id="SignalP"/>
    </source>
</evidence>
<dbReference type="GO" id="GO:0030288">
    <property type="term" value="C:outer membrane-bounded periplasmic space"/>
    <property type="evidence" value="ECO:0007669"/>
    <property type="project" value="TreeGrafter"/>
</dbReference>
<keyword evidence="3" id="KW-0813">Transport</keyword>
<dbReference type="RefSeq" id="WP_042750152.1">
    <property type="nucleotide sequence ID" value="NZ_JPFY01000011.1"/>
</dbReference>
<dbReference type="PROSITE" id="PS51257">
    <property type="entry name" value="PROKAR_LIPOPROTEIN"/>
    <property type="match status" value="1"/>
</dbReference>
<feature type="signal peptide" evidence="5">
    <location>
        <begin position="1"/>
        <end position="29"/>
    </location>
</feature>
<comment type="caution">
    <text evidence="7">The sequence shown here is derived from an EMBL/GenBank/DDBJ whole genome shotgun (WGS) entry which is preliminary data.</text>
</comment>
<dbReference type="PROSITE" id="PS50983">
    <property type="entry name" value="FE_B12_PBP"/>
    <property type="match status" value="1"/>
</dbReference>
<dbReference type="Proteomes" id="UP000028089">
    <property type="component" value="Unassembled WGS sequence"/>
</dbReference>
<name>A0A081QVL2_STRMT</name>
<comment type="subcellular location">
    <subcellularLocation>
        <location evidence="1">Cell envelope</location>
    </subcellularLocation>
</comment>
<dbReference type="SUPFAM" id="SSF53807">
    <property type="entry name" value="Helical backbone' metal receptor"/>
    <property type="match status" value="1"/>
</dbReference>
<evidence type="ECO:0000313" key="7">
    <source>
        <dbReference type="EMBL" id="KEQ46985.1"/>
    </source>
</evidence>
<evidence type="ECO:0000256" key="1">
    <source>
        <dbReference type="ARBA" id="ARBA00004196"/>
    </source>
</evidence>
<dbReference type="InterPro" id="IPR033870">
    <property type="entry name" value="FatB"/>
</dbReference>
<dbReference type="GO" id="GO:1901678">
    <property type="term" value="P:iron coordination entity transport"/>
    <property type="evidence" value="ECO:0007669"/>
    <property type="project" value="UniProtKB-ARBA"/>
</dbReference>
<keyword evidence="4 5" id="KW-0732">Signal</keyword>
<dbReference type="Pfam" id="PF01497">
    <property type="entry name" value="Peripla_BP_2"/>
    <property type="match status" value="1"/>
</dbReference>
<accession>A0A081QVL2</accession>
<proteinExistence type="inferred from homology"/>
<evidence type="ECO:0000256" key="3">
    <source>
        <dbReference type="ARBA" id="ARBA00022448"/>
    </source>
</evidence>
<dbReference type="PANTHER" id="PTHR30532">
    <property type="entry name" value="IRON III DICITRATE-BINDING PERIPLASMIC PROTEIN"/>
    <property type="match status" value="1"/>
</dbReference>
<feature type="domain" description="Fe/B12 periplasmic-binding" evidence="6">
    <location>
        <begin position="61"/>
        <end position="323"/>
    </location>
</feature>
<evidence type="ECO:0000313" key="8">
    <source>
        <dbReference type="Proteomes" id="UP000028089"/>
    </source>
</evidence>
<dbReference type="Gene3D" id="3.40.50.1980">
    <property type="entry name" value="Nitrogenase molybdenum iron protein domain"/>
    <property type="match status" value="2"/>
</dbReference>
<evidence type="ECO:0000256" key="2">
    <source>
        <dbReference type="ARBA" id="ARBA00008814"/>
    </source>
</evidence>
<comment type="similarity">
    <text evidence="2">Belongs to the bacterial solute-binding protein 8 family.</text>
</comment>
<feature type="chain" id="PRO_5038660715" evidence="5">
    <location>
        <begin position="30"/>
        <end position="323"/>
    </location>
</feature>
<dbReference type="CDD" id="cd01140">
    <property type="entry name" value="FatB"/>
    <property type="match status" value="1"/>
</dbReference>
<dbReference type="EMBL" id="JPFY01000011">
    <property type="protein sequence ID" value="KEQ46985.1"/>
    <property type="molecule type" value="Genomic_DNA"/>
</dbReference>
<dbReference type="InterPro" id="IPR002491">
    <property type="entry name" value="ABC_transptr_periplasmic_BD"/>
</dbReference>